<dbReference type="AlphaFoldDB" id="A0A2P2NCV6"/>
<name>A0A2P2NCV6_RHIMU</name>
<sequence>MQRVCKNLNQLGFEHSTSPNVFALTANHIRPGWLDK</sequence>
<reference evidence="1" key="1">
    <citation type="submission" date="2018-02" db="EMBL/GenBank/DDBJ databases">
        <title>Rhizophora mucronata_Transcriptome.</title>
        <authorList>
            <person name="Meera S.P."/>
            <person name="Sreeshan A."/>
            <person name="Augustine A."/>
        </authorList>
    </citation>
    <scope>NUCLEOTIDE SEQUENCE</scope>
    <source>
        <tissue evidence="1">Leaf</tissue>
    </source>
</reference>
<accession>A0A2P2NCV6</accession>
<organism evidence="1">
    <name type="scientific">Rhizophora mucronata</name>
    <name type="common">Asiatic mangrove</name>
    <dbReference type="NCBI Taxonomy" id="61149"/>
    <lineage>
        <taxon>Eukaryota</taxon>
        <taxon>Viridiplantae</taxon>
        <taxon>Streptophyta</taxon>
        <taxon>Embryophyta</taxon>
        <taxon>Tracheophyta</taxon>
        <taxon>Spermatophyta</taxon>
        <taxon>Magnoliopsida</taxon>
        <taxon>eudicotyledons</taxon>
        <taxon>Gunneridae</taxon>
        <taxon>Pentapetalae</taxon>
        <taxon>rosids</taxon>
        <taxon>fabids</taxon>
        <taxon>Malpighiales</taxon>
        <taxon>Rhizophoraceae</taxon>
        <taxon>Rhizophora</taxon>
    </lineage>
</organism>
<dbReference type="EMBL" id="GGEC01059793">
    <property type="protein sequence ID" value="MBX40277.1"/>
    <property type="molecule type" value="Transcribed_RNA"/>
</dbReference>
<proteinExistence type="predicted"/>
<evidence type="ECO:0000313" key="1">
    <source>
        <dbReference type="EMBL" id="MBX40277.1"/>
    </source>
</evidence>
<protein>
    <submittedName>
        <fullName evidence="1">Uncharacterized protein</fullName>
    </submittedName>
</protein>